<keyword evidence="1" id="KW-1133">Transmembrane helix</keyword>
<organism evidence="2 3">
    <name type="scientific">Cytobacillus gottheilii</name>
    <dbReference type="NCBI Taxonomy" id="859144"/>
    <lineage>
        <taxon>Bacteria</taxon>
        <taxon>Bacillati</taxon>
        <taxon>Bacillota</taxon>
        <taxon>Bacilli</taxon>
        <taxon>Bacillales</taxon>
        <taxon>Bacillaceae</taxon>
        <taxon>Cytobacillus</taxon>
    </lineage>
</organism>
<evidence type="ECO:0008006" key="4">
    <source>
        <dbReference type="Google" id="ProtNLM"/>
    </source>
</evidence>
<dbReference type="Proteomes" id="UP000679247">
    <property type="component" value="Chromosome"/>
</dbReference>
<evidence type="ECO:0000313" key="2">
    <source>
        <dbReference type="EMBL" id="QVY60440.1"/>
    </source>
</evidence>
<dbReference type="EMBL" id="CP071709">
    <property type="protein sequence ID" value="QVY60440.1"/>
    <property type="molecule type" value="Genomic_DNA"/>
</dbReference>
<sequence>MFTKFKDRRYWILMPPFLIIGFILVLYLPQKLKPFAILTALVFWIVYYTWNGLSKTNEEKEKMDK</sequence>
<protein>
    <recommendedName>
        <fullName evidence="4">Permease</fullName>
    </recommendedName>
</protein>
<feature type="transmembrane region" description="Helical" evidence="1">
    <location>
        <begin position="12"/>
        <end position="29"/>
    </location>
</feature>
<evidence type="ECO:0000256" key="1">
    <source>
        <dbReference type="SAM" id="Phobius"/>
    </source>
</evidence>
<feature type="transmembrane region" description="Helical" evidence="1">
    <location>
        <begin position="35"/>
        <end position="53"/>
    </location>
</feature>
<name>A0ABX8F7M7_9BACI</name>
<keyword evidence="1" id="KW-0472">Membrane</keyword>
<reference evidence="2 3" key="1">
    <citation type="submission" date="2021-03" db="EMBL/GenBank/DDBJ databases">
        <title>The first data on the complete genome of the tetrodotoxin-producing bacterium.</title>
        <authorList>
            <person name="Melnikova D.I."/>
            <person name="Nijland R."/>
            <person name="Magarlamov T.Y."/>
        </authorList>
    </citation>
    <scope>NUCLEOTIDE SEQUENCE [LARGE SCALE GENOMIC DNA]</scope>
    <source>
        <strain evidence="2 3">1839</strain>
    </source>
</reference>
<keyword evidence="3" id="KW-1185">Reference proteome</keyword>
<gene>
    <name evidence="2" type="ORF">J1899_15660</name>
</gene>
<accession>A0ABX8F7M7</accession>
<keyword evidence="1" id="KW-0812">Transmembrane</keyword>
<proteinExistence type="predicted"/>
<dbReference type="RefSeq" id="WP_214475094.1">
    <property type="nucleotide sequence ID" value="NZ_CP071709.1"/>
</dbReference>
<evidence type="ECO:0000313" key="3">
    <source>
        <dbReference type="Proteomes" id="UP000679247"/>
    </source>
</evidence>